<keyword evidence="2" id="KW-1185">Reference proteome</keyword>
<reference evidence="1 2" key="1">
    <citation type="journal article" date="2006" name="Proc. Natl. Acad. Sci. U.S.A.">
        <title>Burkholderia xenovorans LB400 harbors a multi-replicon, 9.73-Mbp genome shaped for versatility.</title>
        <authorList>
            <person name="Chain P.S."/>
            <person name="Denef V.J."/>
            <person name="Konstantinidis K.T."/>
            <person name="Vergez L.M."/>
            <person name="Agullo L."/>
            <person name="Reyes V.L."/>
            <person name="Hauser L."/>
            <person name="Cordova M."/>
            <person name="Gomez L."/>
            <person name="Gonzalez M."/>
            <person name="Land M."/>
            <person name="Lao V."/>
            <person name="Larimer F."/>
            <person name="LiPuma J.J."/>
            <person name="Mahenthiralingam E."/>
            <person name="Malfatti S.A."/>
            <person name="Marx C.J."/>
            <person name="Parnell J.J."/>
            <person name="Ramette A."/>
            <person name="Richardson P."/>
            <person name="Seeger M."/>
            <person name="Smith D."/>
            <person name="Spilker T."/>
            <person name="Sul W.J."/>
            <person name="Tsoi T.V."/>
            <person name="Ulrich L.E."/>
            <person name="Zhulin I.B."/>
            <person name="Tiedje J.M."/>
        </authorList>
    </citation>
    <scope>NUCLEOTIDE SEQUENCE [LARGE SCALE GENOMIC DNA]</scope>
    <source>
        <strain evidence="1 2">LB400</strain>
    </source>
</reference>
<evidence type="ECO:0000313" key="1">
    <source>
        <dbReference type="EMBL" id="ABE34235.1"/>
    </source>
</evidence>
<sequence length="113" mass="13004">MFVPGVSALKEVAGRGFRRPSVVRNRQSDWRRPARLVAQPAREFCQNAPHPEDVWRSIGWRKVNFQKGRVEALRLAKELALHTYRTQLLRRFSVPAAITRPPLSTPDKAYSRA</sequence>
<dbReference type="KEGG" id="bxe:Bxe_B1731"/>
<gene>
    <name evidence="1" type="ORF">Bxe_B1731</name>
</gene>
<protein>
    <submittedName>
        <fullName evidence="1">Uncharacterized protein</fullName>
    </submittedName>
</protein>
<evidence type="ECO:0000313" key="2">
    <source>
        <dbReference type="Proteomes" id="UP000001817"/>
    </source>
</evidence>
<accession>Q13NV4</accession>
<organism evidence="1 2">
    <name type="scientific">Paraburkholderia xenovorans (strain LB400)</name>
    <dbReference type="NCBI Taxonomy" id="266265"/>
    <lineage>
        <taxon>Bacteria</taxon>
        <taxon>Pseudomonadati</taxon>
        <taxon>Pseudomonadota</taxon>
        <taxon>Betaproteobacteria</taxon>
        <taxon>Burkholderiales</taxon>
        <taxon>Burkholderiaceae</taxon>
        <taxon>Paraburkholderia</taxon>
    </lineage>
</organism>
<dbReference type="AlphaFoldDB" id="Q13NV4"/>
<dbReference type="EMBL" id="CP000271">
    <property type="protein sequence ID" value="ABE34235.1"/>
    <property type="molecule type" value="Genomic_DNA"/>
</dbReference>
<dbReference type="STRING" id="266265.Bxe_B1731"/>
<dbReference type="Proteomes" id="UP000001817">
    <property type="component" value="Chromosome 2"/>
</dbReference>
<name>Q13NV4_PARXL</name>
<proteinExistence type="predicted"/>